<name>A0ABY9R9P2_9FLAO</name>
<sequence length="928" mass="106868">MNKTFLGTIAAQLVTLPLEELQNSIVVLPNKRAKLFLLKELKKHTNATFFAPQIISIENLIESIAGLRTIDAIELLFEFYNVYLDLVEQTSAQDFESFSNWAKTLLQDFNEIDRYLLDPNDLFEYLYEIERIKHWTPNLEKQTTLIENQLIFWKKLPDYYQALQSHLEEKNLGYSGLIYKKAVQNCTAFIANIETEKYIFAGFNALNKAEEILIQKLIESNHATIYWDIDKTFLEDDFHDAGYFIRKIQKTWQVYSKKPFNWIVDEFSKEKNIEIIGTPKSIGQAKIVGSIVENILKESPNLDQTAIVLGEEKLVIPILHALPKEVANLNITMGYSSKNNPVQILIHKLFKLHCNAQARNAKQSVFYYKELLEILNNPLLTPIINGTKIIQAIHASNSTFITATKLEDWFKRFNGDAQQDIFQLLFLNWTNSTGEILAKLQQLLLRLKESLSSANEQDKITRAFVFSVYTIIQKITNYYQKYQRIESLEALFSLYKQVIDQAEVSFEGEPLIGLQIMGILESRTLDFENVIITSLNEGKLPAGKATQSFIPYDVKIEKGLPTYKEKDAIFTYHFYRLLQRAKNIYLLYNTYSEGLDAGEKSRFLTQLEIEKQPLHHLKTTYYNAYLPDKVSAPMEIIKTNAILERLKEIATDKGFSPSSLTNYLRNPIQFYYQRILGIKEADEVEESIAVNTLGTIIHEVLEKMYHPFEGTNKQVHTSDVDIMIQNIETITLEKFSEVYKEGDIKKGKNLIAFEVAKRNVYNFLQQEKSHIENGDELFILSLEQPHETIIEHPSLPFSVKIAGKVDRIELRNKTVRIIDYKTGKVAANSLKINTFEGLTLDLAHDKIIQLLCYALMYSNNPLVEGCLLEVGIISFKNMKAGFMPFGFGKGRGVVAETQISNEILDNFKEELVYLINEILNKELSFKEK</sequence>
<dbReference type="RefSeq" id="WP_309532275.1">
    <property type="nucleotide sequence ID" value="NZ_CP133721.1"/>
</dbReference>
<reference evidence="2" key="1">
    <citation type="submission" date="2023-09" db="EMBL/GenBank/DDBJ databases">
        <title>Flavobacterium sp. 20NA77.7 isolated from freshwater.</title>
        <authorList>
            <person name="Le V."/>
            <person name="Ko S.-R."/>
            <person name="Ahn C.-Y."/>
            <person name="Oh H.-M."/>
        </authorList>
    </citation>
    <scope>NUCLEOTIDE SEQUENCE</scope>
    <source>
        <strain evidence="2">20NA77.7</strain>
    </source>
</reference>
<organism evidence="2 3">
    <name type="scientific">Flavobacterium nakdongensis</name>
    <dbReference type="NCBI Taxonomy" id="3073563"/>
    <lineage>
        <taxon>Bacteria</taxon>
        <taxon>Pseudomonadati</taxon>
        <taxon>Bacteroidota</taxon>
        <taxon>Flavobacteriia</taxon>
        <taxon>Flavobacteriales</taxon>
        <taxon>Flavobacteriaceae</taxon>
        <taxon>Flavobacterium</taxon>
    </lineage>
</organism>
<dbReference type="Gene3D" id="3.90.320.10">
    <property type="match status" value="1"/>
</dbReference>
<dbReference type="Pfam" id="PF12705">
    <property type="entry name" value="PDDEXK_1"/>
    <property type="match status" value="1"/>
</dbReference>
<keyword evidence="3" id="KW-1185">Reference proteome</keyword>
<evidence type="ECO:0000313" key="2">
    <source>
        <dbReference type="EMBL" id="WMW77947.1"/>
    </source>
</evidence>
<dbReference type="EMBL" id="CP133721">
    <property type="protein sequence ID" value="WMW77947.1"/>
    <property type="molecule type" value="Genomic_DNA"/>
</dbReference>
<feature type="domain" description="PD-(D/E)XK endonuclease-like" evidence="1">
    <location>
        <begin position="655"/>
        <end position="926"/>
    </location>
</feature>
<proteinExistence type="predicted"/>
<dbReference type="Proteomes" id="UP001180481">
    <property type="component" value="Chromosome"/>
</dbReference>
<gene>
    <name evidence="2" type="ORF">RF683_00450</name>
</gene>
<dbReference type="InterPro" id="IPR027417">
    <property type="entry name" value="P-loop_NTPase"/>
</dbReference>
<protein>
    <submittedName>
        <fullName evidence="2">PD-(D/E)XK nuclease family protein</fullName>
    </submittedName>
</protein>
<dbReference type="SUPFAM" id="SSF52540">
    <property type="entry name" value="P-loop containing nucleoside triphosphate hydrolases"/>
    <property type="match status" value="1"/>
</dbReference>
<evidence type="ECO:0000313" key="3">
    <source>
        <dbReference type="Proteomes" id="UP001180481"/>
    </source>
</evidence>
<evidence type="ECO:0000259" key="1">
    <source>
        <dbReference type="Pfam" id="PF12705"/>
    </source>
</evidence>
<accession>A0ABY9R9P2</accession>
<dbReference type="InterPro" id="IPR011604">
    <property type="entry name" value="PDDEXK-like_dom_sf"/>
</dbReference>
<dbReference type="InterPro" id="IPR038726">
    <property type="entry name" value="PDDEXK_AddAB-type"/>
</dbReference>